<keyword evidence="2" id="KW-1185">Reference proteome</keyword>
<gene>
    <name evidence="1" type="ORF">LTR37_007632</name>
</gene>
<proteinExistence type="predicted"/>
<evidence type="ECO:0000313" key="1">
    <source>
        <dbReference type="EMBL" id="KAK3714652.1"/>
    </source>
</evidence>
<evidence type="ECO:0000313" key="2">
    <source>
        <dbReference type="Proteomes" id="UP001281147"/>
    </source>
</evidence>
<sequence>MSAVTKVLDVYKLTENILLHLPIYDLVLATALCQQWFQLASRSKKVREHLQHAQLPSFVRYRPGDFGSTDMCNVNSETPWLFRTTVNCGNVITPRVESKNIELFISSEHHYPLTFLDGSRTEGAFSEALLDWGGWATWYDYHGNRVCSKESREVSIIRTSKDLLWKYIRTFNGLEFSRASAMLRQQLDDASTSSP</sequence>
<name>A0ACC3NFL6_9PEZI</name>
<dbReference type="EMBL" id="JAUTXU010000054">
    <property type="protein sequence ID" value="KAK3714652.1"/>
    <property type="molecule type" value="Genomic_DNA"/>
</dbReference>
<reference evidence="1" key="1">
    <citation type="submission" date="2023-07" db="EMBL/GenBank/DDBJ databases">
        <title>Black Yeasts Isolated from many extreme environments.</title>
        <authorList>
            <person name="Coleine C."/>
            <person name="Stajich J.E."/>
            <person name="Selbmann L."/>
        </authorList>
    </citation>
    <scope>NUCLEOTIDE SEQUENCE</scope>
    <source>
        <strain evidence="1">CCFEE 5714</strain>
    </source>
</reference>
<dbReference type="Proteomes" id="UP001281147">
    <property type="component" value="Unassembled WGS sequence"/>
</dbReference>
<protein>
    <submittedName>
        <fullName evidence="1">Uncharacterized protein</fullName>
    </submittedName>
</protein>
<accession>A0ACC3NFL6</accession>
<organism evidence="1 2">
    <name type="scientific">Vermiconidia calcicola</name>
    <dbReference type="NCBI Taxonomy" id="1690605"/>
    <lineage>
        <taxon>Eukaryota</taxon>
        <taxon>Fungi</taxon>
        <taxon>Dikarya</taxon>
        <taxon>Ascomycota</taxon>
        <taxon>Pezizomycotina</taxon>
        <taxon>Dothideomycetes</taxon>
        <taxon>Dothideomycetidae</taxon>
        <taxon>Mycosphaerellales</taxon>
        <taxon>Extremaceae</taxon>
        <taxon>Vermiconidia</taxon>
    </lineage>
</organism>
<comment type="caution">
    <text evidence="1">The sequence shown here is derived from an EMBL/GenBank/DDBJ whole genome shotgun (WGS) entry which is preliminary data.</text>
</comment>